<dbReference type="EMBL" id="BMGD01000002">
    <property type="protein sequence ID" value="GGB60408.1"/>
    <property type="molecule type" value="Genomic_DNA"/>
</dbReference>
<evidence type="ECO:0008006" key="3">
    <source>
        <dbReference type="Google" id="ProtNLM"/>
    </source>
</evidence>
<evidence type="ECO:0000313" key="2">
    <source>
        <dbReference type="Proteomes" id="UP000614261"/>
    </source>
</evidence>
<dbReference type="Gene3D" id="2.60.40.1190">
    <property type="match status" value="1"/>
</dbReference>
<name>A0ABQ1J8D9_9SPHN</name>
<dbReference type="Proteomes" id="UP000614261">
    <property type="component" value="Unassembled WGS sequence"/>
</dbReference>
<organism evidence="1 2">
    <name type="scientific">Blastomonas aquatica</name>
    <dbReference type="NCBI Taxonomy" id="1510276"/>
    <lineage>
        <taxon>Bacteria</taxon>
        <taxon>Pseudomonadati</taxon>
        <taxon>Pseudomonadota</taxon>
        <taxon>Alphaproteobacteria</taxon>
        <taxon>Sphingomonadales</taxon>
        <taxon>Sphingomonadaceae</taxon>
        <taxon>Blastomonas</taxon>
    </lineage>
</organism>
<accession>A0ABQ1J8D9</accession>
<comment type="caution">
    <text evidence="1">The sequence shown here is derived from an EMBL/GenBank/DDBJ whole genome shotgun (WGS) entry which is preliminary data.</text>
</comment>
<reference evidence="2" key="1">
    <citation type="journal article" date="2019" name="Int. J. Syst. Evol. Microbiol.">
        <title>The Global Catalogue of Microorganisms (GCM) 10K type strain sequencing project: providing services to taxonomists for standard genome sequencing and annotation.</title>
        <authorList>
            <consortium name="The Broad Institute Genomics Platform"/>
            <consortium name="The Broad Institute Genome Sequencing Center for Infectious Disease"/>
            <person name="Wu L."/>
            <person name="Ma J."/>
        </authorList>
    </citation>
    <scope>NUCLEOTIDE SEQUENCE [LARGE SCALE GENOMIC DNA]</scope>
    <source>
        <strain evidence="2">CGMCC 1.12851</strain>
    </source>
</reference>
<dbReference type="SUPFAM" id="SSF49344">
    <property type="entry name" value="CBD9-like"/>
    <property type="match status" value="1"/>
</dbReference>
<protein>
    <recommendedName>
        <fullName evidence="3">DOMON-like domain-containing protein</fullName>
    </recommendedName>
</protein>
<keyword evidence="2" id="KW-1185">Reference proteome</keyword>
<dbReference type="CDD" id="cd09627">
    <property type="entry name" value="DOMON_murB_like"/>
    <property type="match status" value="1"/>
</dbReference>
<evidence type="ECO:0000313" key="1">
    <source>
        <dbReference type="EMBL" id="GGB60408.1"/>
    </source>
</evidence>
<gene>
    <name evidence="1" type="ORF">GCM10010833_14100</name>
</gene>
<proteinExistence type="predicted"/>
<sequence>MVLEHPAIVREVRLMKSHKLMPHPDCPPPDSVKVAVGWTLDAEALALEVRVSDPFHTILWPAPASGRSDNLWQTSCFEVFTGSATGTTYAEFNLSPSGAWAAYAFDDTRTGMRDIDLNAPPQIAHTASNRWHATIDLTGLDDLIGPAPWGLAITAVIEARDGSKSFWSLAHPPGKPDFHHADCFAARLG</sequence>